<accession>A0A1D8NI35</accession>
<dbReference type="Pfam" id="PF05739">
    <property type="entry name" value="SNARE"/>
    <property type="match status" value="1"/>
</dbReference>
<dbReference type="GO" id="GO:0006886">
    <property type="term" value="P:intracellular protein transport"/>
    <property type="evidence" value="ECO:0007669"/>
    <property type="project" value="TreeGrafter"/>
</dbReference>
<dbReference type="Proteomes" id="UP000182444">
    <property type="component" value="Chromosome 1E"/>
</dbReference>
<name>A0A1D8NI35_YARLL</name>
<dbReference type="VEuPathDB" id="FungiDB:YALI0_E11825g"/>
<dbReference type="VEuPathDB" id="FungiDB:YALI1_E14604g"/>
<dbReference type="PANTHER" id="PTHR19957">
    <property type="entry name" value="SYNTAXIN"/>
    <property type="match status" value="1"/>
</dbReference>
<comment type="similarity">
    <text evidence="1">Belongs to the syntaxin family.</text>
</comment>
<feature type="transmembrane region" description="Helical" evidence="2">
    <location>
        <begin position="238"/>
        <end position="258"/>
    </location>
</feature>
<keyword evidence="2" id="KW-0472">Membrane</keyword>
<dbReference type="Pfam" id="PF14523">
    <property type="entry name" value="Syntaxin_2"/>
    <property type="match status" value="1"/>
</dbReference>
<dbReference type="GO" id="GO:0000149">
    <property type="term" value="F:SNARE binding"/>
    <property type="evidence" value="ECO:0007669"/>
    <property type="project" value="TreeGrafter"/>
</dbReference>
<proteinExistence type="inferred from homology"/>
<dbReference type="SMART" id="SM00503">
    <property type="entry name" value="SynN"/>
    <property type="match status" value="1"/>
</dbReference>
<dbReference type="KEGG" id="yli:2912799"/>
<evidence type="ECO:0000256" key="1">
    <source>
        <dbReference type="ARBA" id="ARBA00009063"/>
    </source>
</evidence>
<evidence type="ECO:0000313" key="5">
    <source>
        <dbReference type="EMBL" id="RDW27458.1"/>
    </source>
</evidence>
<reference evidence="5 7" key="2">
    <citation type="submission" date="2018-07" db="EMBL/GenBank/DDBJ databases">
        <title>Draft Genome Assemblies for Five Robust Yarrowia lipolytica Strains Exhibiting High Lipid Production and Pentose Sugar Utilization and Sugar Alcohol Secretion from Undetoxified Lignocellulosic Biomass Hydrolysates.</title>
        <authorList>
            <consortium name="DOE Joint Genome Institute"/>
            <person name="Walker C."/>
            <person name="Ryu S."/>
            <person name="Na H."/>
            <person name="Zane M."/>
            <person name="LaButti K."/>
            <person name="Lipzen A."/>
            <person name="Haridas S."/>
            <person name="Barry K."/>
            <person name="Grigoriev I.V."/>
            <person name="Quarterman J."/>
            <person name="Slininger P."/>
            <person name="Dien B."/>
            <person name="Trinh C.T."/>
        </authorList>
    </citation>
    <scope>NUCLEOTIDE SEQUENCE [LARGE SCALE GENOMIC DNA]</scope>
    <source>
        <strain evidence="5 7">YB392</strain>
    </source>
</reference>
<keyword evidence="2" id="KW-0812">Transmembrane</keyword>
<gene>
    <name evidence="5" type="ORF">B0I71DRAFT_20454</name>
    <name evidence="4" type="ORF">YALI1_E14604g</name>
</gene>
<dbReference type="InterPro" id="IPR000727">
    <property type="entry name" value="T_SNARE_dom"/>
</dbReference>
<evidence type="ECO:0000313" key="7">
    <source>
        <dbReference type="Proteomes" id="UP000256601"/>
    </source>
</evidence>
<dbReference type="RefSeq" id="XP_503835.1">
    <property type="nucleotide sequence ID" value="XM_503835.1"/>
</dbReference>
<feature type="domain" description="T-SNARE coiled-coil homology" evidence="3">
    <location>
        <begin position="167"/>
        <end position="229"/>
    </location>
</feature>
<dbReference type="Gene3D" id="1.20.5.110">
    <property type="match status" value="1"/>
</dbReference>
<dbReference type="OrthoDB" id="364348at2759"/>
<dbReference type="GO" id="GO:0005484">
    <property type="term" value="F:SNAP receptor activity"/>
    <property type="evidence" value="ECO:0007669"/>
    <property type="project" value="TreeGrafter"/>
</dbReference>
<dbReference type="EMBL" id="KZ858962">
    <property type="protein sequence ID" value="RDW27458.1"/>
    <property type="molecule type" value="Genomic_DNA"/>
</dbReference>
<dbReference type="EMBL" id="CP017557">
    <property type="protein sequence ID" value="AOW05295.1"/>
    <property type="molecule type" value="Genomic_DNA"/>
</dbReference>
<sequence length="259" mass="28876">MDLENQKVPFQQVTTELSDSLQTISADVAKLDRFVSWIGTRKDGDTNRGRVTDLAEKITADIKTMHANVRRLNMFPEAELSNTEQFAQKRLSNEFGLLLSRFQNLQHQSTDAYKRQDTAARAALEEERSEQDRLLAAKPMGMNNTNYGGLQDQLLDVVDQSEVDLQQVLIAEREEDIRGIEQGINDINGIYRDLGALIAHQGEQMDSVENNISTVADQTSAAAGELVKANDYQKKRRTCSLIVLGIMILALIIILAVAA</sequence>
<dbReference type="GO" id="GO:0006896">
    <property type="term" value="P:Golgi to vacuole transport"/>
    <property type="evidence" value="ECO:0007669"/>
    <property type="project" value="TreeGrafter"/>
</dbReference>
<dbReference type="PANTHER" id="PTHR19957:SF418">
    <property type="entry name" value="SNAP RECEPTOR"/>
    <property type="match status" value="1"/>
</dbReference>
<dbReference type="InterPro" id="IPR006011">
    <property type="entry name" value="Syntaxin_N"/>
</dbReference>
<protein>
    <submittedName>
        <fullName evidence="5">t-SNARE</fullName>
    </submittedName>
</protein>
<dbReference type="CDD" id="cd15840">
    <property type="entry name" value="SNARE_Qa"/>
    <property type="match status" value="1"/>
</dbReference>
<reference evidence="4 6" key="1">
    <citation type="journal article" date="2016" name="PLoS ONE">
        <title>Sequence Assembly of Yarrowia lipolytica Strain W29/CLIB89 Shows Transposable Element Diversity.</title>
        <authorList>
            <person name="Magnan C."/>
            <person name="Yu J."/>
            <person name="Chang I."/>
            <person name="Jahn E."/>
            <person name="Kanomata Y."/>
            <person name="Wu J."/>
            <person name="Zeller M."/>
            <person name="Oakes M."/>
            <person name="Baldi P."/>
            <person name="Sandmeyer S."/>
        </authorList>
    </citation>
    <scope>NUCLEOTIDE SEQUENCE [LARGE SCALE GENOMIC DNA]</scope>
    <source>
        <strain evidence="4">CLIB89</strain>
        <strain evidence="6">CLIB89(W29)</strain>
    </source>
</reference>
<dbReference type="SMART" id="SM00397">
    <property type="entry name" value="t_SNARE"/>
    <property type="match status" value="1"/>
</dbReference>
<evidence type="ECO:0000259" key="3">
    <source>
        <dbReference type="PROSITE" id="PS50192"/>
    </source>
</evidence>
<dbReference type="AlphaFoldDB" id="A0A1D8NI35"/>
<dbReference type="InterPro" id="IPR010989">
    <property type="entry name" value="SNARE"/>
</dbReference>
<evidence type="ECO:0000313" key="4">
    <source>
        <dbReference type="EMBL" id="AOW05295.1"/>
    </source>
</evidence>
<dbReference type="Proteomes" id="UP000256601">
    <property type="component" value="Unassembled WGS sequence"/>
</dbReference>
<keyword evidence="2" id="KW-1133">Transmembrane helix</keyword>
<dbReference type="OMA" id="RVHNTME"/>
<dbReference type="GeneID" id="2912799"/>
<dbReference type="eggNOG" id="KOG0811">
    <property type="taxonomic scope" value="Eukaryota"/>
</dbReference>
<dbReference type="GO" id="GO:0048278">
    <property type="term" value="P:vesicle docking"/>
    <property type="evidence" value="ECO:0007669"/>
    <property type="project" value="TreeGrafter"/>
</dbReference>
<dbReference type="PROSITE" id="PS50192">
    <property type="entry name" value="T_SNARE"/>
    <property type="match status" value="1"/>
</dbReference>
<organism evidence="4 6">
    <name type="scientific">Yarrowia lipolytica</name>
    <name type="common">Candida lipolytica</name>
    <dbReference type="NCBI Taxonomy" id="4952"/>
    <lineage>
        <taxon>Eukaryota</taxon>
        <taxon>Fungi</taxon>
        <taxon>Dikarya</taxon>
        <taxon>Ascomycota</taxon>
        <taxon>Saccharomycotina</taxon>
        <taxon>Dipodascomycetes</taxon>
        <taxon>Dipodascales</taxon>
        <taxon>Dipodascales incertae sedis</taxon>
        <taxon>Yarrowia</taxon>
    </lineage>
</organism>
<dbReference type="GO" id="GO:0031201">
    <property type="term" value="C:SNARE complex"/>
    <property type="evidence" value="ECO:0007669"/>
    <property type="project" value="TreeGrafter"/>
</dbReference>
<dbReference type="GO" id="GO:0006906">
    <property type="term" value="P:vesicle fusion"/>
    <property type="evidence" value="ECO:0007669"/>
    <property type="project" value="TreeGrafter"/>
</dbReference>
<dbReference type="InterPro" id="IPR045242">
    <property type="entry name" value="Syntaxin"/>
</dbReference>
<dbReference type="Gene3D" id="1.20.58.70">
    <property type="match status" value="1"/>
</dbReference>
<dbReference type="GO" id="GO:0012505">
    <property type="term" value="C:endomembrane system"/>
    <property type="evidence" value="ECO:0007669"/>
    <property type="project" value="TreeGrafter"/>
</dbReference>
<evidence type="ECO:0000256" key="2">
    <source>
        <dbReference type="SAM" id="Phobius"/>
    </source>
</evidence>
<dbReference type="SUPFAM" id="SSF47661">
    <property type="entry name" value="t-snare proteins"/>
    <property type="match status" value="1"/>
</dbReference>
<evidence type="ECO:0000313" key="6">
    <source>
        <dbReference type="Proteomes" id="UP000182444"/>
    </source>
</evidence>